<dbReference type="InterPro" id="IPR001932">
    <property type="entry name" value="PPM-type_phosphatase-like_dom"/>
</dbReference>
<protein>
    <submittedName>
        <fullName evidence="2">Protein phosphatase 2C domain-containing protein</fullName>
    </submittedName>
</protein>
<accession>A0A4U8TGS1</accession>
<dbReference type="Gene3D" id="3.60.40.10">
    <property type="entry name" value="PPM-type phosphatase domain"/>
    <property type="match status" value="1"/>
</dbReference>
<dbReference type="Proteomes" id="UP000029861">
    <property type="component" value="Unassembled WGS sequence"/>
</dbReference>
<name>A0A4U8TGS1_9HELI</name>
<reference evidence="2 3" key="1">
    <citation type="journal article" date="2014" name="Genome Announc.">
        <title>Draft genome sequences of eight enterohepatic helicobacter species isolated from both laboratory and wild rodents.</title>
        <authorList>
            <person name="Sheh A."/>
            <person name="Shen Z."/>
            <person name="Fox J.G."/>
        </authorList>
    </citation>
    <scope>NUCLEOTIDE SEQUENCE [LARGE SCALE GENOMIC DNA]</scope>
    <source>
        <strain evidence="2 3">ATCC 49310</strain>
    </source>
</reference>
<dbReference type="InterPro" id="IPR036457">
    <property type="entry name" value="PPM-type-like_dom_sf"/>
</dbReference>
<dbReference type="SMART" id="SM00332">
    <property type="entry name" value="PP2Cc"/>
    <property type="match status" value="1"/>
</dbReference>
<organism evidence="2 3">
    <name type="scientific">Helicobacter trogontum</name>
    <dbReference type="NCBI Taxonomy" id="50960"/>
    <lineage>
        <taxon>Bacteria</taxon>
        <taxon>Pseudomonadati</taxon>
        <taxon>Campylobacterota</taxon>
        <taxon>Epsilonproteobacteria</taxon>
        <taxon>Campylobacterales</taxon>
        <taxon>Helicobacteraceae</taxon>
        <taxon>Helicobacter</taxon>
    </lineage>
</organism>
<dbReference type="EMBL" id="JRPK02000003">
    <property type="protein sequence ID" value="TLD99380.1"/>
    <property type="molecule type" value="Genomic_DNA"/>
</dbReference>
<proteinExistence type="predicted"/>
<feature type="domain" description="PPM-type phosphatase" evidence="1">
    <location>
        <begin position="2"/>
        <end position="222"/>
    </location>
</feature>
<dbReference type="AlphaFoldDB" id="A0A4U8TGS1"/>
<sequence length="228" mass="25958">MGITFNGFGISVKGKNKTLNQDYYLLRHFKNVFLMVVCDGLGSKKFSHIGAKYLAKSLAAILKRKQFDFDDLVKSESILLSLWQERINKLGLNIKECSTTLLCAIICEECTYFGRVGDGVIVVFADTTYILEDKGEFSNVTTPFSFQAMKWLQLDSSSIKAIGLCSDGISEIIDSQHTEAFFGEYISEYKKMYSQTRQTEIRAWLNNFNNKGFCDDKSIVVAWRMRCK</sequence>
<evidence type="ECO:0000313" key="3">
    <source>
        <dbReference type="Proteomes" id="UP000029861"/>
    </source>
</evidence>
<dbReference type="RefSeq" id="WP_034317674.1">
    <property type="nucleotide sequence ID" value="NZ_FZNF01000010.1"/>
</dbReference>
<gene>
    <name evidence="2" type="ORF">LS80_001680</name>
</gene>
<comment type="caution">
    <text evidence="2">The sequence shown here is derived from an EMBL/GenBank/DDBJ whole genome shotgun (WGS) entry which is preliminary data.</text>
</comment>
<evidence type="ECO:0000259" key="1">
    <source>
        <dbReference type="SMART" id="SM00332"/>
    </source>
</evidence>
<dbReference type="SUPFAM" id="SSF81606">
    <property type="entry name" value="PP2C-like"/>
    <property type="match status" value="1"/>
</dbReference>
<evidence type="ECO:0000313" key="2">
    <source>
        <dbReference type="EMBL" id="TLD99380.1"/>
    </source>
</evidence>
<dbReference type="Pfam" id="PF13672">
    <property type="entry name" value="PP2C_2"/>
    <property type="match status" value="1"/>
</dbReference>